<dbReference type="EC" id="4.2.3.5" evidence="3"/>
<evidence type="ECO:0000256" key="4">
    <source>
        <dbReference type="ARBA" id="ARBA00022605"/>
    </source>
</evidence>
<dbReference type="Gene3D" id="3.60.150.10">
    <property type="entry name" value="Chorismate synthase AroC"/>
    <property type="match status" value="1"/>
</dbReference>
<evidence type="ECO:0000256" key="3">
    <source>
        <dbReference type="ARBA" id="ARBA00013036"/>
    </source>
</evidence>
<gene>
    <name evidence="11" type="ORF">UFOPK1827_01385</name>
    <name evidence="12" type="ORF">UFOPK2000_01311</name>
    <name evidence="13" type="ORF">UFOPK3708_01074</name>
</gene>
<dbReference type="PROSITE" id="PS00788">
    <property type="entry name" value="CHORISMATE_SYNTHASE_2"/>
    <property type="match status" value="1"/>
</dbReference>
<dbReference type="GO" id="GO:0004107">
    <property type="term" value="F:chorismate synthase activity"/>
    <property type="evidence" value="ECO:0007669"/>
    <property type="project" value="UniProtKB-EC"/>
</dbReference>
<dbReference type="NCBIfam" id="TIGR00033">
    <property type="entry name" value="aroC"/>
    <property type="match status" value="1"/>
</dbReference>
<comment type="pathway">
    <text evidence="1">Metabolic intermediate biosynthesis; chorismate biosynthesis; chorismate from D-erythrose 4-phosphate and phosphoenolpyruvate: step 7/7.</text>
</comment>
<dbReference type="PROSITE" id="PS00787">
    <property type="entry name" value="CHORISMATE_SYNTHASE_1"/>
    <property type="match status" value="1"/>
</dbReference>
<dbReference type="EMBL" id="CAFBNA010000061">
    <property type="protein sequence ID" value="CAB4934925.1"/>
    <property type="molecule type" value="Genomic_DNA"/>
</dbReference>
<dbReference type="GO" id="GO:0005829">
    <property type="term" value="C:cytosol"/>
    <property type="evidence" value="ECO:0007669"/>
    <property type="project" value="TreeGrafter"/>
</dbReference>
<dbReference type="EMBL" id="CAEZUO010000073">
    <property type="protein sequence ID" value="CAB4612600.1"/>
    <property type="molecule type" value="Genomic_DNA"/>
</dbReference>
<evidence type="ECO:0000313" key="13">
    <source>
        <dbReference type="EMBL" id="CAB4934925.1"/>
    </source>
</evidence>
<dbReference type="CDD" id="cd07304">
    <property type="entry name" value="Chorismate_synthase"/>
    <property type="match status" value="1"/>
</dbReference>
<dbReference type="InterPro" id="IPR035904">
    <property type="entry name" value="Chorismate_synth_AroC_sf"/>
</dbReference>
<dbReference type="PANTHER" id="PTHR21085">
    <property type="entry name" value="CHORISMATE SYNTHASE"/>
    <property type="match status" value="1"/>
</dbReference>
<dbReference type="GO" id="GO:0009073">
    <property type="term" value="P:aromatic amino acid family biosynthetic process"/>
    <property type="evidence" value="ECO:0007669"/>
    <property type="project" value="UniProtKB-KW"/>
</dbReference>
<dbReference type="HAMAP" id="MF_00300">
    <property type="entry name" value="Chorismate_synth"/>
    <property type="match status" value="1"/>
</dbReference>
<evidence type="ECO:0000256" key="2">
    <source>
        <dbReference type="ARBA" id="ARBA00008014"/>
    </source>
</evidence>
<evidence type="ECO:0000256" key="1">
    <source>
        <dbReference type="ARBA" id="ARBA00005044"/>
    </source>
</evidence>
<evidence type="ECO:0000313" key="11">
    <source>
        <dbReference type="EMBL" id="CAB4612600.1"/>
    </source>
</evidence>
<dbReference type="FunFam" id="3.60.150.10:FF:000002">
    <property type="entry name" value="Chorismate synthase"/>
    <property type="match status" value="1"/>
</dbReference>
<reference evidence="11" key="1">
    <citation type="submission" date="2020-05" db="EMBL/GenBank/DDBJ databases">
        <authorList>
            <person name="Chiriac C."/>
            <person name="Salcher M."/>
            <person name="Ghai R."/>
            <person name="Kavagutti S V."/>
        </authorList>
    </citation>
    <scope>NUCLEOTIDE SEQUENCE</scope>
</reference>
<organism evidence="11">
    <name type="scientific">freshwater metagenome</name>
    <dbReference type="NCBI Taxonomy" id="449393"/>
    <lineage>
        <taxon>unclassified sequences</taxon>
        <taxon>metagenomes</taxon>
        <taxon>ecological metagenomes</taxon>
    </lineage>
</organism>
<dbReference type="EMBL" id="CAEZVK010000173">
    <property type="protein sequence ID" value="CAB4640074.1"/>
    <property type="molecule type" value="Genomic_DNA"/>
</dbReference>
<dbReference type="InterPro" id="IPR020541">
    <property type="entry name" value="Chorismate_synthase_CS"/>
</dbReference>
<dbReference type="AlphaFoldDB" id="A0A6J6HHR1"/>
<dbReference type="InterPro" id="IPR000453">
    <property type="entry name" value="Chorismate_synth"/>
</dbReference>
<dbReference type="SUPFAM" id="SSF103263">
    <property type="entry name" value="Chorismate synthase, AroC"/>
    <property type="match status" value="1"/>
</dbReference>
<dbReference type="UniPathway" id="UPA00053">
    <property type="reaction ID" value="UER00090"/>
</dbReference>
<proteinExistence type="inferred from homology"/>
<sequence>MLRYLTAGESHGKALVVIIEGLPSGLPITVDQIGNELARRRLGFGRGPRMKFEADEVTILAGVRHGLTLGSPVAIEIGNSEWEKKWTEEMSPHPGQTSQKLTTPRPGHADLTGMQKYAFDDARNVLERASARETAARVAAGAVAKALLSHVGTEVGSHVTALGPVRASSAARPEPGGFGPVDDSEVRCLDAAAEAAMIAEIKAAQKAGDSLGGVVEVVAHGVPLGLGSHVHWDRRLDGLLAQALLSIQAVKGVEIGDGFDVASRPGSEAHDPIVWDEVASTYRRTSANAGGIEGGMSTGEVLVAHVAMKPLATLNRPVLATVDTATKEAGVSFRERTDVTAVPAMGVVAEAMAALVLASECLRKFGGDSLQEFVRNHDTFIAQVREQTAHIDTDSALDPEAIPLNWDAGQAFADGADAPKA</sequence>
<evidence type="ECO:0000256" key="6">
    <source>
        <dbReference type="ARBA" id="ARBA00022643"/>
    </source>
</evidence>
<dbReference type="GO" id="GO:0010181">
    <property type="term" value="F:FMN binding"/>
    <property type="evidence" value="ECO:0007669"/>
    <property type="project" value="TreeGrafter"/>
</dbReference>
<evidence type="ECO:0000313" key="12">
    <source>
        <dbReference type="EMBL" id="CAB4640074.1"/>
    </source>
</evidence>
<keyword evidence="7" id="KW-0274">FAD</keyword>
<evidence type="ECO:0000256" key="5">
    <source>
        <dbReference type="ARBA" id="ARBA00022630"/>
    </source>
</evidence>
<keyword evidence="8" id="KW-0521">NADP</keyword>
<dbReference type="Pfam" id="PF01264">
    <property type="entry name" value="Chorismate_synt"/>
    <property type="match status" value="1"/>
</dbReference>
<dbReference type="NCBIfam" id="NF003793">
    <property type="entry name" value="PRK05382.1"/>
    <property type="match status" value="1"/>
</dbReference>
<evidence type="ECO:0000256" key="9">
    <source>
        <dbReference type="ARBA" id="ARBA00023141"/>
    </source>
</evidence>
<evidence type="ECO:0000256" key="7">
    <source>
        <dbReference type="ARBA" id="ARBA00022827"/>
    </source>
</evidence>
<keyword evidence="9" id="KW-0057">Aromatic amino acid biosynthesis</keyword>
<keyword evidence="10" id="KW-0456">Lyase</keyword>
<dbReference type="PANTHER" id="PTHR21085:SF0">
    <property type="entry name" value="CHORISMATE SYNTHASE"/>
    <property type="match status" value="1"/>
</dbReference>
<keyword evidence="4" id="KW-0028">Amino-acid biosynthesis</keyword>
<protein>
    <recommendedName>
        <fullName evidence="3">chorismate synthase</fullName>
        <ecNumber evidence="3">4.2.3.5</ecNumber>
    </recommendedName>
</protein>
<dbReference type="GO" id="GO:0008652">
    <property type="term" value="P:amino acid biosynthetic process"/>
    <property type="evidence" value="ECO:0007669"/>
    <property type="project" value="UniProtKB-KW"/>
</dbReference>
<keyword evidence="6" id="KW-0288">FMN</keyword>
<comment type="similarity">
    <text evidence="2">Belongs to the chorismate synthase family.</text>
</comment>
<evidence type="ECO:0000256" key="10">
    <source>
        <dbReference type="ARBA" id="ARBA00023239"/>
    </source>
</evidence>
<dbReference type="GO" id="GO:0009423">
    <property type="term" value="P:chorismate biosynthetic process"/>
    <property type="evidence" value="ECO:0007669"/>
    <property type="project" value="UniProtKB-UniPathway"/>
</dbReference>
<evidence type="ECO:0000256" key="8">
    <source>
        <dbReference type="ARBA" id="ARBA00022857"/>
    </source>
</evidence>
<name>A0A6J6HHR1_9ZZZZ</name>
<keyword evidence="5" id="KW-0285">Flavoprotein</keyword>
<dbReference type="PIRSF" id="PIRSF001456">
    <property type="entry name" value="Chorismate_synth"/>
    <property type="match status" value="1"/>
</dbReference>
<accession>A0A6J6HHR1</accession>